<evidence type="ECO:0000259" key="2">
    <source>
        <dbReference type="Pfam" id="PF00857"/>
    </source>
</evidence>
<reference evidence="3 4" key="1">
    <citation type="submission" date="2020-08" db="EMBL/GenBank/DDBJ databases">
        <title>Whole-Genome Sequence of French Clinical Streptomyces mexicanus Strain Q0842.</title>
        <authorList>
            <person name="Boxberger M."/>
            <person name="La Scola B."/>
        </authorList>
    </citation>
    <scope>NUCLEOTIDE SEQUENCE [LARGE SCALE GENOMIC DNA]</scope>
    <source>
        <strain evidence="3 4">Marseille-Q0842</strain>
    </source>
</reference>
<evidence type="ECO:0000313" key="4">
    <source>
        <dbReference type="Proteomes" id="UP000517694"/>
    </source>
</evidence>
<dbReference type="PANTHER" id="PTHR43540">
    <property type="entry name" value="PEROXYUREIDOACRYLATE/UREIDOACRYLATE AMIDOHYDROLASE-RELATED"/>
    <property type="match status" value="1"/>
</dbReference>
<dbReference type="AlphaFoldDB" id="A0A7X1I4G3"/>
<dbReference type="Pfam" id="PF00857">
    <property type="entry name" value="Isochorismatase"/>
    <property type="match status" value="1"/>
</dbReference>
<gene>
    <name evidence="3" type="ORF">H1R13_27760</name>
</gene>
<dbReference type="Proteomes" id="UP000517694">
    <property type="component" value="Unassembled WGS sequence"/>
</dbReference>
<dbReference type="InterPro" id="IPR050272">
    <property type="entry name" value="Isochorismatase-like_hydrls"/>
</dbReference>
<dbReference type="EMBL" id="JACMHY010000013">
    <property type="protein sequence ID" value="MBC2868624.1"/>
    <property type="molecule type" value="Genomic_DNA"/>
</dbReference>
<dbReference type="InterPro" id="IPR036380">
    <property type="entry name" value="Isochorismatase-like_sf"/>
</dbReference>
<accession>A0A7X1I4G3</accession>
<dbReference type="RefSeq" id="WP_185948133.1">
    <property type="nucleotide sequence ID" value="NZ_JACMHY010000013.1"/>
</dbReference>
<comment type="caution">
    <text evidence="3">The sequence shown here is derived from an EMBL/GenBank/DDBJ whole genome shotgun (WGS) entry which is preliminary data.</text>
</comment>
<dbReference type="SUPFAM" id="SSF52499">
    <property type="entry name" value="Isochorismatase-like hydrolases"/>
    <property type="match status" value="1"/>
</dbReference>
<keyword evidence="4" id="KW-1185">Reference proteome</keyword>
<evidence type="ECO:0000256" key="1">
    <source>
        <dbReference type="ARBA" id="ARBA00022801"/>
    </source>
</evidence>
<organism evidence="3 4">
    <name type="scientific">Streptomyces mexicanus</name>
    <dbReference type="NCBI Taxonomy" id="178566"/>
    <lineage>
        <taxon>Bacteria</taxon>
        <taxon>Bacillati</taxon>
        <taxon>Actinomycetota</taxon>
        <taxon>Actinomycetes</taxon>
        <taxon>Kitasatosporales</taxon>
        <taxon>Streptomycetaceae</taxon>
        <taxon>Streptomyces</taxon>
    </lineage>
</organism>
<evidence type="ECO:0000313" key="3">
    <source>
        <dbReference type="EMBL" id="MBC2868624.1"/>
    </source>
</evidence>
<dbReference type="CDD" id="cd00431">
    <property type="entry name" value="cysteine_hydrolases"/>
    <property type="match status" value="1"/>
</dbReference>
<dbReference type="GO" id="GO:0016787">
    <property type="term" value="F:hydrolase activity"/>
    <property type="evidence" value="ECO:0007669"/>
    <property type="project" value="UniProtKB-KW"/>
</dbReference>
<proteinExistence type="predicted"/>
<feature type="domain" description="Isochorismatase-like" evidence="2">
    <location>
        <begin position="15"/>
        <end position="170"/>
    </location>
</feature>
<dbReference type="Gene3D" id="3.40.50.850">
    <property type="entry name" value="Isochorismatase-like"/>
    <property type="match status" value="1"/>
</dbReference>
<dbReference type="InterPro" id="IPR000868">
    <property type="entry name" value="Isochorismatase-like_dom"/>
</dbReference>
<sequence>MTAMWKAEWMDPRSTALLVIDVQQGFVNQHSRGIIPAVVRLVEGWQAAGAPVVLSRFHNQPGSPYETITGWTRLRTPEEQALVADLAPFAATAAAIIDKPQASVFTREGARTIREAGWTDLVLCGIDTDACVYDSAVAAYQAGYRPWIVTDACASTGGARYHDAALLLAARNIGAEQLVTSEVVLSRISGTQGAHA</sequence>
<keyword evidence="1 3" id="KW-0378">Hydrolase</keyword>
<protein>
    <submittedName>
        <fullName evidence="3">Cysteine hydrolase</fullName>
    </submittedName>
</protein>
<name>A0A7X1I4G3_9ACTN</name>
<dbReference type="PANTHER" id="PTHR43540:SF6">
    <property type="entry name" value="ISOCHORISMATASE-LIKE DOMAIN-CONTAINING PROTEIN"/>
    <property type="match status" value="1"/>
</dbReference>